<dbReference type="Proteomes" id="UP000288716">
    <property type="component" value="Unassembled WGS sequence"/>
</dbReference>
<reference evidence="8 9" key="1">
    <citation type="journal article" date="2018" name="Gigascience">
        <title>Genomes of trombidid mites reveal novel predicted allergens and laterally-transferred genes associated with secondary metabolism.</title>
        <authorList>
            <person name="Dong X."/>
            <person name="Chaisiri K."/>
            <person name="Xia D."/>
            <person name="Armstrong S.D."/>
            <person name="Fang Y."/>
            <person name="Donnelly M.J."/>
            <person name="Kadowaki T."/>
            <person name="McGarry J.W."/>
            <person name="Darby A.C."/>
            <person name="Makepeace B.L."/>
        </authorList>
    </citation>
    <scope>NUCLEOTIDE SEQUENCE [LARGE SCALE GENOMIC DNA]</scope>
    <source>
        <strain evidence="8">UoL-UT</strain>
    </source>
</reference>
<feature type="transmembrane region" description="Helical" evidence="7">
    <location>
        <begin position="92"/>
        <end position="109"/>
    </location>
</feature>
<keyword evidence="4" id="KW-0378">Hydrolase</keyword>
<evidence type="ECO:0000256" key="3">
    <source>
        <dbReference type="ARBA" id="ARBA00022729"/>
    </source>
</evidence>
<gene>
    <name evidence="8" type="ORF">B4U80_12676</name>
</gene>
<proteinExistence type="predicted"/>
<feature type="transmembrane region" description="Helical" evidence="7">
    <location>
        <begin position="191"/>
        <end position="214"/>
    </location>
</feature>
<dbReference type="STRING" id="299467.A0A443SRH8"/>
<comment type="caution">
    <text evidence="8">The sequence shown here is derived from an EMBL/GenBank/DDBJ whole genome shotgun (WGS) entry which is preliminary data.</text>
</comment>
<evidence type="ECO:0000256" key="6">
    <source>
        <dbReference type="ARBA" id="ARBA00023180"/>
    </source>
</evidence>
<dbReference type="VEuPathDB" id="VectorBase:LDEU001901"/>
<dbReference type="SUPFAM" id="SSF53254">
    <property type="entry name" value="Phosphoglycerate mutase-like"/>
    <property type="match status" value="1"/>
</dbReference>
<dbReference type="EC" id="3.1.3.2" evidence="2"/>
<dbReference type="OrthoDB" id="6425998at2759"/>
<evidence type="ECO:0000256" key="5">
    <source>
        <dbReference type="ARBA" id="ARBA00023157"/>
    </source>
</evidence>
<dbReference type="EMBL" id="NCKV01000626">
    <property type="protein sequence ID" value="RWS30140.1"/>
    <property type="molecule type" value="Genomic_DNA"/>
</dbReference>
<dbReference type="GO" id="GO:0003993">
    <property type="term" value="F:acid phosphatase activity"/>
    <property type="evidence" value="ECO:0007669"/>
    <property type="project" value="UniProtKB-EC"/>
</dbReference>
<keyword evidence="6" id="KW-0325">Glycoprotein</keyword>
<evidence type="ECO:0000313" key="9">
    <source>
        <dbReference type="Proteomes" id="UP000288716"/>
    </source>
</evidence>
<evidence type="ECO:0000313" key="8">
    <source>
        <dbReference type="EMBL" id="RWS30140.1"/>
    </source>
</evidence>
<sequence>MKIDDLQTVAKLQDILEIQQKKGWKLPDWVTDTLLKEMKTIADKTLTFDCSTKLMQKFRSGVLMKKINEILDQNENYEEINDLSSDDFQKKIFLFTTVIAALLSALDVFNNIKPPFGATIFIELNSQNKIRLLYMNLTEFETPITLQLHDCDYEDVCDLATFMKSMQRVIPRDWKQECGYLNIENCNDSGYQIYATVVIVIGLIAIVAAMFVIIREREKRKTVTED</sequence>
<evidence type="ECO:0000256" key="4">
    <source>
        <dbReference type="ARBA" id="ARBA00022801"/>
    </source>
</evidence>
<organism evidence="8 9">
    <name type="scientific">Leptotrombidium deliense</name>
    <dbReference type="NCBI Taxonomy" id="299467"/>
    <lineage>
        <taxon>Eukaryota</taxon>
        <taxon>Metazoa</taxon>
        <taxon>Ecdysozoa</taxon>
        <taxon>Arthropoda</taxon>
        <taxon>Chelicerata</taxon>
        <taxon>Arachnida</taxon>
        <taxon>Acari</taxon>
        <taxon>Acariformes</taxon>
        <taxon>Trombidiformes</taxon>
        <taxon>Prostigmata</taxon>
        <taxon>Anystina</taxon>
        <taxon>Parasitengona</taxon>
        <taxon>Trombiculoidea</taxon>
        <taxon>Trombiculidae</taxon>
        <taxon>Leptotrombidium</taxon>
    </lineage>
</organism>
<comment type="catalytic activity">
    <reaction evidence="1">
        <text>a phosphate monoester + H2O = an alcohol + phosphate</text>
        <dbReference type="Rhea" id="RHEA:15017"/>
        <dbReference type="ChEBI" id="CHEBI:15377"/>
        <dbReference type="ChEBI" id="CHEBI:30879"/>
        <dbReference type="ChEBI" id="CHEBI:43474"/>
        <dbReference type="ChEBI" id="CHEBI:67140"/>
        <dbReference type="EC" id="3.1.3.2"/>
    </reaction>
</comment>
<evidence type="ECO:0000256" key="2">
    <source>
        <dbReference type="ARBA" id="ARBA00012646"/>
    </source>
</evidence>
<dbReference type="AlphaFoldDB" id="A0A443SRH8"/>
<keyword evidence="3" id="KW-0732">Signal</keyword>
<keyword evidence="9" id="KW-1185">Reference proteome</keyword>
<dbReference type="PANTHER" id="PTHR11567">
    <property type="entry name" value="ACID PHOSPHATASE-RELATED"/>
    <property type="match status" value="1"/>
</dbReference>
<keyword evidence="7" id="KW-1133">Transmembrane helix</keyword>
<evidence type="ECO:0000256" key="7">
    <source>
        <dbReference type="SAM" id="Phobius"/>
    </source>
</evidence>
<keyword evidence="7" id="KW-0812">Transmembrane</keyword>
<accession>A0A443SRH8</accession>
<dbReference type="InterPro" id="IPR050645">
    <property type="entry name" value="Histidine_acid_phosphatase"/>
</dbReference>
<name>A0A443SRH8_9ACAR</name>
<keyword evidence="5" id="KW-1015">Disulfide bond</keyword>
<keyword evidence="7" id="KW-0472">Membrane</keyword>
<dbReference type="Gene3D" id="3.40.50.1240">
    <property type="entry name" value="Phosphoglycerate mutase-like"/>
    <property type="match status" value="1"/>
</dbReference>
<dbReference type="PANTHER" id="PTHR11567:SF211">
    <property type="entry name" value="PROSTATIC ACID PHOSPHATASE"/>
    <property type="match status" value="1"/>
</dbReference>
<dbReference type="InterPro" id="IPR029033">
    <property type="entry name" value="His_PPase_superfam"/>
</dbReference>
<evidence type="ECO:0000256" key="1">
    <source>
        <dbReference type="ARBA" id="ARBA00000032"/>
    </source>
</evidence>
<protein>
    <recommendedName>
        <fullName evidence="2">acid phosphatase</fullName>
        <ecNumber evidence="2">3.1.3.2</ecNumber>
    </recommendedName>
</protein>